<dbReference type="EMBL" id="LSGP01000017">
    <property type="protein sequence ID" value="KYZ76016.1"/>
    <property type="molecule type" value="Genomic_DNA"/>
</dbReference>
<protein>
    <submittedName>
        <fullName evidence="1">Uncharacterized protein</fullName>
    </submittedName>
</protein>
<reference evidence="1 2" key="1">
    <citation type="submission" date="2016-02" db="EMBL/GenBank/DDBJ databases">
        <title>Anaerosporomusa subterraneum gen. nov., sp. nov., a spore-forming obligate anaerobe isolated from saprolite.</title>
        <authorList>
            <person name="Choi J.K."/>
            <person name="Shah M."/>
            <person name="Yee N."/>
        </authorList>
    </citation>
    <scope>NUCLEOTIDE SEQUENCE [LARGE SCALE GENOMIC DNA]</scope>
    <source>
        <strain evidence="1 2">RU4</strain>
    </source>
</reference>
<name>A0A154BQ01_ANASB</name>
<evidence type="ECO:0000313" key="1">
    <source>
        <dbReference type="EMBL" id="KYZ76016.1"/>
    </source>
</evidence>
<dbReference type="AlphaFoldDB" id="A0A154BQ01"/>
<dbReference type="Proteomes" id="UP000076268">
    <property type="component" value="Unassembled WGS sequence"/>
</dbReference>
<sequence>MITQKNTAIFSKLGTYSTSRTNATSAIIDGKHFLFVKDDLPFAQAHSALRVFAANAIVPSFIISFCLKIL</sequence>
<proteinExistence type="predicted"/>
<accession>A0A154BQ01</accession>
<keyword evidence="2" id="KW-1185">Reference proteome</keyword>
<comment type="caution">
    <text evidence="1">The sequence shown here is derived from an EMBL/GenBank/DDBJ whole genome shotgun (WGS) entry which is preliminary data.</text>
</comment>
<organism evidence="1 2">
    <name type="scientific">Anaerosporomusa subterranea</name>
    <dbReference type="NCBI Taxonomy" id="1794912"/>
    <lineage>
        <taxon>Bacteria</taxon>
        <taxon>Bacillati</taxon>
        <taxon>Bacillota</taxon>
        <taxon>Negativicutes</taxon>
        <taxon>Acetonemataceae</taxon>
        <taxon>Anaerosporomusa</taxon>
    </lineage>
</organism>
<evidence type="ECO:0000313" key="2">
    <source>
        <dbReference type="Proteomes" id="UP000076268"/>
    </source>
</evidence>
<gene>
    <name evidence="1" type="ORF">AXX12_06125</name>
</gene>